<sequence length="63" mass="7351">MEELKDSGAMPRHGCVPSPWCCTETVVVDFHLYLKEIEFRFNYRNENLYPILTKMLVKAASDL</sequence>
<dbReference type="KEGG" id="nga:Ngar_c05940"/>
<evidence type="ECO:0000313" key="1">
    <source>
        <dbReference type="EMBL" id="AFU57537.1"/>
    </source>
</evidence>
<dbReference type="AlphaFoldDB" id="K0IHY5"/>
<protein>
    <submittedName>
        <fullName evidence="1">Uncharacterized protein</fullName>
    </submittedName>
</protein>
<evidence type="ECO:0000313" key="2">
    <source>
        <dbReference type="Proteomes" id="UP000008037"/>
    </source>
</evidence>
<organism evidence="1 2">
    <name type="scientific">Nitrososphaera gargensis (strain Ga9.2)</name>
    <dbReference type="NCBI Taxonomy" id="1237085"/>
    <lineage>
        <taxon>Archaea</taxon>
        <taxon>Nitrososphaerota</taxon>
        <taxon>Nitrososphaeria</taxon>
        <taxon>Nitrososphaerales</taxon>
        <taxon>Nitrososphaeraceae</taxon>
        <taxon>Nitrososphaera</taxon>
    </lineage>
</organism>
<dbReference type="InParanoid" id="K0IHY5"/>
<gene>
    <name evidence="1" type="ordered locus">Ngar_c05940</name>
</gene>
<dbReference type="STRING" id="1237085.Ngar_c05940"/>
<keyword evidence="2" id="KW-1185">Reference proteome</keyword>
<proteinExistence type="predicted"/>
<dbReference type="Proteomes" id="UP000008037">
    <property type="component" value="Chromosome"/>
</dbReference>
<reference evidence="1 2" key="1">
    <citation type="journal article" date="2012" name="Environ. Microbiol.">
        <title>The genome of the ammonia-oxidizing Candidatus Nitrososphaera gargensis: insights into metabolic versatility and environmental adaptations.</title>
        <authorList>
            <person name="Spang A."/>
            <person name="Poehlein A."/>
            <person name="Offre P."/>
            <person name="Zumbragel S."/>
            <person name="Haider S."/>
            <person name="Rychlik N."/>
            <person name="Nowka B."/>
            <person name="Schmeisser C."/>
            <person name="Lebedeva E.V."/>
            <person name="Rattei T."/>
            <person name="Bohm C."/>
            <person name="Schmid M."/>
            <person name="Galushko A."/>
            <person name="Hatzenpichler R."/>
            <person name="Weinmaier T."/>
            <person name="Daniel R."/>
            <person name="Schleper C."/>
            <person name="Spieck E."/>
            <person name="Streit W."/>
            <person name="Wagner M."/>
        </authorList>
    </citation>
    <scope>NUCLEOTIDE SEQUENCE [LARGE SCALE GENOMIC DNA]</scope>
    <source>
        <strain evidence="2">Ga9.2</strain>
    </source>
</reference>
<accession>K0IHY5</accession>
<dbReference type="HOGENOM" id="CLU_2875201_0_0_2"/>
<dbReference type="BioCyc" id="CNIT1237085:G1324-592-MONOMER"/>
<dbReference type="EMBL" id="CP002408">
    <property type="protein sequence ID" value="AFU57537.1"/>
    <property type="molecule type" value="Genomic_DNA"/>
</dbReference>
<name>K0IHY5_NITGG</name>